<dbReference type="Proteomes" id="UP000693970">
    <property type="component" value="Unassembled WGS sequence"/>
</dbReference>
<proteinExistence type="predicted"/>
<organism evidence="1 2">
    <name type="scientific">Nitzschia inconspicua</name>
    <dbReference type="NCBI Taxonomy" id="303405"/>
    <lineage>
        <taxon>Eukaryota</taxon>
        <taxon>Sar</taxon>
        <taxon>Stramenopiles</taxon>
        <taxon>Ochrophyta</taxon>
        <taxon>Bacillariophyta</taxon>
        <taxon>Bacillariophyceae</taxon>
        <taxon>Bacillariophycidae</taxon>
        <taxon>Bacillariales</taxon>
        <taxon>Bacillariaceae</taxon>
        <taxon>Nitzschia</taxon>
    </lineage>
</organism>
<accession>A0A9K3LRK6</accession>
<sequence length="487" mass="54737">MLKTTSCEKVDGDIKSLQRYITLLEPRNTYTRLNGGVQCWMVGALFAAVMSLTQCCVKASLLPSHILQAKIPGWLDRSKELFQPSQQHSTSKIQEQLWMYQGFLYDPLDGRQIAQVQGLELVRPVLNTTHLAIDDVLSAPNATYHDARTLWSQKIFCYTPTSTISTNSTDTSILRHVRLRPQSPKKRVPLNQALVAYETATSFVSTSPDSAERNGELLVHSEFPNGQTVWGMADHNIPASKTESSRRQSSTTFSYGIDFTVYTKLRSRQSPMYAPDLTSKKETSTSGDDLVIAPKRAALIQFGSSSGTMESKHKFGARESYSYRNIHPVQTQPWWKRFWQWNGRQYRPSATSLYYTRYGEGPPFYAPGRMCMLELSAKPIQSLHDCTPFLQQLLETNGGPIVNFHCVKGVTSPTIQEAWGIGSSKMRKLLPKESSRSPQVLGLREEQAMGNNGKWSTLSHWAHKRSGQAMTLWERIQAATAIEASLS</sequence>
<name>A0A9K3LRK6_9STRA</name>
<evidence type="ECO:0000313" key="2">
    <source>
        <dbReference type="Proteomes" id="UP000693970"/>
    </source>
</evidence>
<gene>
    <name evidence="1" type="ORF">IV203_029363</name>
</gene>
<dbReference type="OrthoDB" id="45062at2759"/>
<dbReference type="EMBL" id="JAGRRH010000007">
    <property type="protein sequence ID" value="KAG7366693.1"/>
    <property type="molecule type" value="Genomic_DNA"/>
</dbReference>
<reference evidence="1" key="2">
    <citation type="submission" date="2021-04" db="EMBL/GenBank/DDBJ databases">
        <authorList>
            <person name="Podell S."/>
        </authorList>
    </citation>
    <scope>NUCLEOTIDE SEQUENCE</scope>
    <source>
        <strain evidence="1">Hildebrandi</strain>
    </source>
</reference>
<evidence type="ECO:0000313" key="1">
    <source>
        <dbReference type="EMBL" id="KAG7366693.1"/>
    </source>
</evidence>
<comment type="caution">
    <text evidence="1">The sequence shown here is derived from an EMBL/GenBank/DDBJ whole genome shotgun (WGS) entry which is preliminary data.</text>
</comment>
<reference evidence="1" key="1">
    <citation type="journal article" date="2021" name="Sci. Rep.">
        <title>Diploid genomic architecture of Nitzschia inconspicua, an elite biomass production diatom.</title>
        <authorList>
            <person name="Oliver A."/>
            <person name="Podell S."/>
            <person name="Pinowska A."/>
            <person name="Traller J.C."/>
            <person name="Smith S.R."/>
            <person name="McClure R."/>
            <person name="Beliaev A."/>
            <person name="Bohutskyi P."/>
            <person name="Hill E.A."/>
            <person name="Rabines A."/>
            <person name="Zheng H."/>
            <person name="Allen L.Z."/>
            <person name="Kuo A."/>
            <person name="Grigoriev I.V."/>
            <person name="Allen A.E."/>
            <person name="Hazlebeck D."/>
            <person name="Allen E.E."/>
        </authorList>
    </citation>
    <scope>NUCLEOTIDE SEQUENCE</scope>
    <source>
        <strain evidence="1">Hildebrandi</strain>
    </source>
</reference>
<protein>
    <submittedName>
        <fullName evidence="1">Uncharacterized protein</fullName>
    </submittedName>
</protein>
<dbReference type="AlphaFoldDB" id="A0A9K3LRK6"/>
<keyword evidence="2" id="KW-1185">Reference proteome</keyword>